<feature type="domain" description="HD" evidence="1">
    <location>
        <begin position="26"/>
        <end position="127"/>
    </location>
</feature>
<dbReference type="OrthoDB" id="9797344at2"/>
<dbReference type="PROSITE" id="PS51831">
    <property type="entry name" value="HD"/>
    <property type="match status" value="1"/>
</dbReference>
<evidence type="ECO:0000313" key="3">
    <source>
        <dbReference type="Proteomes" id="UP000245624"/>
    </source>
</evidence>
<dbReference type="AlphaFoldDB" id="A0A317KXA0"/>
<dbReference type="InterPro" id="IPR006674">
    <property type="entry name" value="HD_domain"/>
</dbReference>
<dbReference type="GO" id="GO:0016787">
    <property type="term" value="F:hydrolase activity"/>
    <property type="evidence" value="ECO:0007669"/>
    <property type="project" value="UniProtKB-KW"/>
</dbReference>
<dbReference type="Gene3D" id="1.20.58.1910">
    <property type="match status" value="1"/>
</dbReference>
<dbReference type="SUPFAM" id="SSF109604">
    <property type="entry name" value="HD-domain/PDEase-like"/>
    <property type="match status" value="1"/>
</dbReference>
<dbReference type="Proteomes" id="UP000245624">
    <property type="component" value="Unassembled WGS sequence"/>
</dbReference>
<comment type="caution">
    <text evidence="2">The sequence shown here is derived from an EMBL/GenBank/DDBJ whole genome shotgun (WGS) entry which is preliminary data.</text>
</comment>
<dbReference type="EMBL" id="QGTD01000009">
    <property type="protein sequence ID" value="PWU68105.1"/>
    <property type="molecule type" value="Genomic_DNA"/>
</dbReference>
<name>A0A317KXA0_9BACI</name>
<dbReference type="RefSeq" id="WP_109984624.1">
    <property type="nucleotide sequence ID" value="NZ_JAJUIE010000059.1"/>
</dbReference>
<dbReference type="PANTHER" id="PTHR33594">
    <property type="entry name" value="SUPERFAMILY HYDROLASE, PUTATIVE (AFU_ORTHOLOGUE AFUA_1G03035)-RELATED"/>
    <property type="match status" value="1"/>
</dbReference>
<protein>
    <submittedName>
        <fullName evidence="2">Phosphohydrolase</fullName>
    </submittedName>
</protein>
<accession>A0A317KXA0</accession>
<proteinExistence type="predicted"/>
<evidence type="ECO:0000259" key="1">
    <source>
        <dbReference type="PROSITE" id="PS51831"/>
    </source>
</evidence>
<keyword evidence="2" id="KW-0378">Hydrolase</keyword>
<evidence type="ECO:0000313" key="2">
    <source>
        <dbReference type="EMBL" id="PWU68105.1"/>
    </source>
</evidence>
<dbReference type="Pfam" id="PF01966">
    <property type="entry name" value="HD"/>
    <property type="match status" value="1"/>
</dbReference>
<dbReference type="SMART" id="SM00471">
    <property type="entry name" value="HDc"/>
    <property type="match status" value="1"/>
</dbReference>
<sequence>MNKKLIIAKTEEMVRDRLSNERTGHDWYHIERVTKLAQQIAMEENADIFIVTLAALLHDLADDKVVANEKEGMDNIQAWLKDFNIREVDCDHIIQIVSTMSFKGGNNQLVNSLEAKVVQDADRLDAIGAIGIARCFIYAGKKGTAMYDPTIEIREEMTVEEYRKGKSSGLHHFYEKLLKLKNLMNTKTGYQLAIERHAYIEQYLKQFLKEFKLNDTNIVDFIRE</sequence>
<dbReference type="CDD" id="cd00077">
    <property type="entry name" value="HDc"/>
    <property type="match status" value="1"/>
</dbReference>
<reference evidence="2 3" key="1">
    <citation type="submission" date="2018-05" db="EMBL/GenBank/DDBJ databases">
        <title>Genomic analysis of Gracilibacillus dipsosauri DD1 reveals novel features of a salt-tolerant amylase.</title>
        <authorList>
            <person name="Deutch C.E."/>
            <person name="Yang S."/>
        </authorList>
    </citation>
    <scope>NUCLEOTIDE SEQUENCE [LARGE SCALE GENOMIC DNA]</scope>
    <source>
        <strain evidence="2 3">DD1</strain>
    </source>
</reference>
<keyword evidence="3" id="KW-1185">Reference proteome</keyword>
<dbReference type="InterPro" id="IPR003607">
    <property type="entry name" value="HD/PDEase_dom"/>
</dbReference>
<organism evidence="2 3">
    <name type="scientific">Gracilibacillus dipsosauri</name>
    <dbReference type="NCBI Taxonomy" id="178340"/>
    <lineage>
        <taxon>Bacteria</taxon>
        <taxon>Bacillati</taxon>
        <taxon>Bacillota</taxon>
        <taxon>Bacilli</taxon>
        <taxon>Bacillales</taxon>
        <taxon>Bacillaceae</taxon>
        <taxon>Gracilibacillus</taxon>
    </lineage>
</organism>
<dbReference type="Gene3D" id="1.10.472.50">
    <property type="entry name" value="HD-domain/PDEase-like"/>
    <property type="match status" value="1"/>
</dbReference>
<gene>
    <name evidence="2" type="ORF">DLJ74_11775</name>
</gene>
<dbReference type="PANTHER" id="PTHR33594:SF1">
    <property type="entry name" value="HD_PDEASE DOMAIN-CONTAINING PROTEIN"/>
    <property type="match status" value="1"/>
</dbReference>